<dbReference type="PANTHER" id="PTHR43391">
    <property type="entry name" value="RETINOL DEHYDROGENASE-RELATED"/>
    <property type="match status" value="1"/>
</dbReference>
<dbReference type="InterPro" id="IPR057326">
    <property type="entry name" value="KR_dom"/>
</dbReference>
<dbReference type="PRINTS" id="PR00081">
    <property type="entry name" value="GDHRDH"/>
</dbReference>
<dbReference type="GO" id="GO:0005829">
    <property type="term" value="C:cytosol"/>
    <property type="evidence" value="ECO:0007669"/>
    <property type="project" value="TreeGrafter"/>
</dbReference>
<keyword evidence="4" id="KW-0735">Signal-anchor</keyword>
<evidence type="ECO:0000256" key="6">
    <source>
        <dbReference type="RuleBase" id="RU000363"/>
    </source>
</evidence>
<dbReference type="eggNOG" id="KOG1205">
    <property type="taxonomic scope" value="Eukaryota"/>
</dbReference>
<comment type="subcellular location">
    <subcellularLocation>
        <location evidence="1">Membrane</location>
        <topology evidence="1">Single-pass type II membrane protein</topology>
    </subcellularLocation>
</comment>
<evidence type="ECO:0000256" key="2">
    <source>
        <dbReference type="ARBA" id="ARBA00006484"/>
    </source>
</evidence>
<evidence type="ECO:0000256" key="1">
    <source>
        <dbReference type="ARBA" id="ARBA00004606"/>
    </source>
</evidence>
<dbReference type="AlphaFoldDB" id="W9QC78"/>
<accession>W9QC78</accession>
<dbReference type="InterPro" id="IPR036291">
    <property type="entry name" value="NAD(P)-bd_dom_sf"/>
</dbReference>
<feature type="domain" description="Ketoreductase" evidence="8">
    <location>
        <begin position="49"/>
        <end position="233"/>
    </location>
</feature>
<feature type="transmembrane region" description="Helical" evidence="7">
    <location>
        <begin position="12"/>
        <end position="33"/>
    </location>
</feature>
<keyword evidence="7" id="KW-0472">Membrane</keyword>
<evidence type="ECO:0000259" key="8">
    <source>
        <dbReference type="SMART" id="SM00822"/>
    </source>
</evidence>
<evidence type="ECO:0000313" key="10">
    <source>
        <dbReference type="Proteomes" id="UP000030645"/>
    </source>
</evidence>
<dbReference type="GO" id="GO:0016491">
    <property type="term" value="F:oxidoreductase activity"/>
    <property type="evidence" value="ECO:0007669"/>
    <property type="project" value="UniProtKB-KW"/>
</dbReference>
<dbReference type="SMART" id="SM00822">
    <property type="entry name" value="PKS_KR"/>
    <property type="match status" value="1"/>
</dbReference>
<evidence type="ECO:0000313" key="9">
    <source>
        <dbReference type="EMBL" id="EXB25268.1"/>
    </source>
</evidence>
<keyword evidence="7" id="KW-0812">Transmembrane</keyword>
<keyword evidence="5" id="KW-0560">Oxidoreductase</keyword>
<dbReference type="PANTHER" id="PTHR43391:SF90">
    <property type="entry name" value="11-BETA-HYDROXYSTEROID DEHYDROGENASE-LIKE 4A-RELATED"/>
    <property type="match status" value="1"/>
</dbReference>
<keyword evidence="10" id="KW-1185">Reference proteome</keyword>
<dbReference type="InterPro" id="IPR002347">
    <property type="entry name" value="SDR_fam"/>
</dbReference>
<dbReference type="EMBL" id="KE343360">
    <property type="protein sequence ID" value="EXB25268.1"/>
    <property type="molecule type" value="Genomic_DNA"/>
</dbReference>
<organism evidence="9 10">
    <name type="scientific">Morus notabilis</name>
    <dbReference type="NCBI Taxonomy" id="981085"/>
    <lineage>
        <taxon>Eukaryota</taxon>
        <taxon>Viridiplantae</taxon>
        <taxon>Streptophyta</taxon>
        <taxon>Embryophyta</taxon>
        <taxon>Tracheophyta</taxon>
        <taxon>Spermatophyta</taxon>
        <taxon>Magnoliopsida</taxon>
        <taxon>eudicotyledons</taxon>
        <taxon>Gunneridae</taxon>
        <taxon>Pentapetalae</taxon>
        <taxon>rosids</taxon>
        <taxon>fabids</taxon>
        <taxon>Rosales</taxon>
        <taxon>Moraceae</taxon>
        <taxon>Moreae</taxon>
        <taxon>Morus</taxon>
    </lineage>
</organism>
<dbReference type="GO" id="GO:0016020">
    <property type="term" value="C:membrane"/>
    <property type="evidence" value="ECO:0007669"/>
    <property type="project" value="UniProtKB-SubCell"/>
</dbReference>
<keyword evidence="3" id="KW-0521">NADP</keyword>
<comment type="similarity">
    <text evidence="2 6">Belongs to the short-chain dehydrogenases/reductases (SDR) family.</text>
</comment>
<evidence type="ECO:0000256" key="5">
    <source>
        <dbReference type="ARBA" id="ARBA00023002"/>
    </source>
</evidence>
<dbReference type="Pfam" id="PF00106">
    <property type="entry name" value="adh_short"/>
    <property type="match status" value="1"/>
</dbReference>
<protein>
    <submittedName>
        <fullName evidence="9">Dehydrogenase/reductase SDR family protein 7-like protein</fullName>
    </submittedName>
</protein>
<proteinExistence type="inferred from homology"/>
<dbReference type="KEGG" id="mnt:21393441"/>
<dbReference type="SUPFAM" id="SSF51735">
    <property type="entry name" value="NAD(P)-binding Rossmann-fold domains"/>
    <property type="match status" value="1"/>
</dbReference>
<dbReference type="NCBIfam" id="NF004825">
    <property type="entry name" value="PRK06181.1"/>
    <property type="match status" value="1"/>
</dbReference>
<gene>
    <name evidence="9" type="ORF">L484_010136</name>
</gene>
<dbReference type="PRINTS" id="PR00080">
    <property type="entry name" value="SDRFAMILY"/>
</dbReference>
<dbReference type="STRING" id="981085.W9QC78"/>
<sequence>MDLIHKFLNLVLPPAALIAILVFLPPFLIYKLFKHFTNLFKPTENLAGKVVLITGGSSGIGEHLAYEYARRGASLALVARREERLKAVATKAVGLGSPDAIVICADVSEVEDCKRLVDETMDHFGQLDHLVNNAGVLQVSLFEDSTQLSAIRSIMDINFWGSVYCTQFAVPHLRKAKGKIVVTSSSGAWYSPPRLSVYNASKAAQISFFETLKSEYGSDVGITIVTPGLVESEMTGDQFWSKSGIKGIPVESAEGCAKAIVDSACRGDMYLTEPSWCKVGFWFKVIWPQLVQKCFHLTLVHRPWTPSSKDA</sequence>
<evidence type="ECO:0000256" key="3">
    <source>
        <dbReference type="ARBA" id="ARBA00022857"/>
    </source>
</evidence>
<dbReference type="Gene3D" id="3.40.50.720">
    <property type="entry name" value="NAD(P)-binding Rossmann-like Domain"/>
    <property type="match status" value="1"/>
</dbReference>
<reference evidence="10" key="1">
    <citation type="submission" date="2013-01" db="EMBL/GenBank/DDBJ databases">
        <title>Draft Genome Sequence of a Mulberry Tree, Morus notabilis C.K. Schneid.</title>
        <authorList>
            <person name="He N."/>
            <person name="Zhao S."/>
        </authorList>
    </citation>
    <scope>NUCLEOTIDE SEQUENCE</scope>
</reference>
<evidence type="ECO:0000256" key="7">
    <source>
        <dbReference type="SAM" id="Phobius"/>
    </source>
</evidence>
<keyword evidence="7" id="KW-1133">Transmembrane helix</keyword>
<dbReference type="Proteomes" id="UP000030645">
    <property type="component" value="Unassembled WGS sequence"/>
</dbReference>
<evidence type="ECO:0000256" key="4">
    <source>
        <dbReference type="ARBA" id="ARBA00022968"/>
    </source>
</evidence>
<name>W9QC78_9ROSA</name>
<dbReference type="OrthoDB" id="47007at2759"/>